<dbReference type="InterPro" id="IPR001448">
    <property type="entry name" value="SASP_alpha/beta-type"/>
</dbReference>
<dbReference type="KEGG" id="ril:CRIB_2085"/>
<dbReference type="Pfam" id="PF00269">
    <property type="entry name" value="SASP"/>
    <property type="match status" value="1"/>
</dbReference>
<gene>
    <name evidence="2" type="ORF">CRIB_2085</name>
</gene>
<evidence type="ECO:0000256" key="1">
    <source>
        <dbReference type="ARBA" id="ARBA00003863"/>
    </source>
</evidence>
<evidence type="ECO:0000313" key="3">
    <source>
        <dbReference type="Proteomes" id="UP000245622"/>
    </source>
</evidence>
<proteinExistence type="predicted"/>
<protein>
    <submittedName>
        <fullName evidence="2">Small, acid-soluble spore proteins, alpha/beta type</fullName>
    </submittedName>
</protein>
<dbReference type="RefSeq" id="WP_180702188.1">
    <property type="nucleotide sequence ID" value="NZ_CAJUCR010000011.1"/>
</dbReference>
<dbReference type="EMBL" id="LN555523">
    <property type="protein sequence ID" value="CED94688.1"/>
    <property type="molecule type" value="Genomic_DNA"/>
</dbReference>
<organism evidence="2 3">
    <name type="scientific">Romboutsia ilealis</name>
    <dbReference type="NCBI Taxonomy" id="1115758"/>
    <lineage>
        <taxon>Bacteria</taxon>
        <taxon>Bacillati</taxon>
        <taxon>Bacillota</taxon>
        <taxon>Clostridia</taxon>
        <taxon>Peptostreptococcales</taxon>
        <taxon>Peptostreptococcaceae</taxon>
        <taxon>Romboutsia</taxon>
    </lineage>
</organism>
<dbReference type="GO" id="GO:0003690">
    <property type="term" value="F:double-stranded DNA binding"/>
    <property type="evidence" value="ECO:0007669"/>
    <property type="project" value="InterPro"/>
</dbReference>
<comment type="function">
    <text evidence="1">SASP are bound to spore DNA. They are double-stranded DNA-binding proteins that cause DNA to change to an a-like conformation. They protect the DNA backbone from chemical and enzymatic cleavage and are thus involved in dormant spore's high resistance to UV light.</text>
</comment>
<keyword evidence="3" id="KW-1185">Reference proteome</keyword>
<name>A0A1V1I3A3_9FIRM</name>
<dbReference type="GeneID" id="82206113"/>
<dbReference type="GO" id="GO:0006265">
    <property type="term" value="P:DNA topological change"/>
    <property type="evidence" value="ECO:0007669"/>
    <property type="project" value="InterPro"/>
</dbReference>
<reference evidence="2 3" key="1">
    <citation type="submission" date="2014-04" db="EMBL/GenBank/DDBJ databases">
        <authorList>
            <person name="Hornung B.V."/>
        </authorList>
    </citation>
    <scope>NUCLEOTIDE SEQUENCE [LARGE SCALE GENOMIC DNA]</scope>
    <source>
        <strain evidence="2 3">CRIB</strain>
    </source>
</reference>
<dbReference type="Gene3D" id="6.10.10.80">
    <property type="entry name" value="Small, acid-soluble spore protein, alpha/beta type-like"/>
    <property type="match status" value="1"/>
</dbReference>
<accession>A0A1V1I3A3</accession>
<dbReference type="InterPro" id="IPR038300">
    <property type="entry name" value="SASP_sf_alpha/beta"/>
</dbReference>
<evidence type="ECO:0000313" key="2">
    <source>
        <dbReference type="EMBL" id="CED94688.1"/>
    </source>
</evidence>
<dbReference type="AlphaFoldDB" id="A0A1V1I3A3"/>
<sequence>MDLQSKNNAREALNNLKMEISSELGYYDSMRTDKIEGLIPQGTLNSVAENIKTGIEVGGMSSRKLVEMGEKALLDKCDNSIK</sequence>
<dbReference type="Proteomes" id="UP000245622">
    <property type="component" value="Chromosome 1"/>
</dbReference>